<comment type="caution">
    <text evidence="1">The sequence shown here is derived from an EMBL/GenBank/DDBJ whole genome shotgun (WGS) entry which is preliminary data.</text>
</comment>
<dbReference type="AlphaFoldDB" id="A0A1E5QJC8"/>
<name>A0A1E5QJC8_9CYAN</name>
<sequence>MAASEEFKQAIKTGNLKQALQLAISEAPEIEITTWVSAANPYHPTQPAPDKVLPGYQMRTRINIVEGDIDTEVGSQFVGNGPYTNLREFHVQQIWESREMIQKNLENLQQLFAILGHTLPKLSQTSELDASEQSQSHLLNASDV</sequence>
<accession>A0A1E5QJC8</accession>
<protein>
    <submittedName>
        <fullName evidence="1">Uncharacterized protein</fullName>
    </submittedName>
</protein>
<reference evidence="1" key="1">
    <citation type="submission" date="2016-09" db="EMBL/GenBank/DDBJ databases">
        <title>Draft genome of thermotolerant cyanobacterium Desertifilum sp. strain IPPAS B-1220.</title>
        <authorList>
            <person name="Sinetova M.A."/>
            <person name="Bolakhan K."/>
            <person name="Zayadan B.K."/>
            <person name="Mironov K.S."/>
            <person name="Ustinova V."/>
            <person name="Kupriyanova E.V."/>
            <person name="Sidorov R.A."/>
            <person name="Skrypnik A.N."/>
            <person name="Gogoleva N.E."/>
            <person name="Gogolev Y.V."/>
            <person name="Los D.A."/>
        </authorList>
    </citation>
    <scope>NUCLEOTIDE SEQUENCE [LARGE SCALE GENOMIC DNA]</scope>
    <source>
        <strain evidence="1">IPPAS B-1220</strain>
    </source>
</reference>
<proteinExistence type="predicted"/>
<dbReference type="STRING" id="1781255.BH720_12995"/>
<dbReference type="OrthoDB" id="463174at2"/>
<gene>
    <name evidence="1" type="ORF">BH720_12995</name>
</gene>
<dbReference type="RefSeq" id="WP_069967643.1">
    <property type="nucleotide sequence ID" value="NZ_CM124774.1"/>
</dbReference>
<organism evidence="1">
    <name type="scientific">Desertifilum tharense IPPAS B-1220</name>
    <dbReference type="NCBI Taxonomy" id="1781255"/>
    <lineage>
        <taxon>Bacteria</taxon>
        <taxon>Bacillati</taxon>
        <taxon>Cyanobacteriota</taxon>
        <taxon>Cyanophyceae</taxon>
        <taxon>Desertifilales</taxon>
        <taxon>Desertifilaceae</taxon>
        <taxon>Desertifilum</taxon>
    </lineage>
</organism>
<evidence type="ECO:0000313" key="1">
    <source>
        <dbReference type="EMBL" id="OEJ74694.1"/>
    </source>
</evidence>
<dbReference type="EMBL" id="MJGC01000062">
    <property type="protein sequence ID" value="OEJ74694.1"/>
    <property type="molecule type" value="Genomic_DNA"/>
</dbReference>